<dbReference type="EMBL" id="CP059572">
    <property type="protein sequence ID" value="QXJ24228.1"/>
    <property type="molecule type" value="Genomic_DNA"/>
</dbReference>
<evidence type="ECO:0000313" key="1">
    <source>
        <dbReference type="EMBL" id="QXJ24228.1"/>
    </source>
</evidence>
<accession>A0ABX8R036</accession>
<proteinExistence type="predicted"/>
<gene>
    <name evidence="1" type="ORF">AGRA3207_005505</name>
</gene>
<organism evidence="1 2">
    <name type="scientific">Actinomadura graeca</name>
    <dbReference type="NCBI Taxonomy" id="2750812"/>
    <lineage>
        <taxon>Bacteria</taxon>
        <taxon>Bacillati</taxon>
        <taxon>Actinomycetota</taxon>
        <taxon>Actinomycetes</taxon>
        <taxon>Streptosporangiales</taxon>
        <taxon>Thermomonosporaceae</taxon>
        <taxon>Actinomadura</taxon>
    </lineage>
</organism>
<dbReference type="Proteomes" id="UP001049518">
    <property type="component" value="Chromosome"/>
</dbReference>
<keyword evidence="2" id="KW-1185">Reference proteome</keyword>
<sequence length="160" mass="17111">MELIGADLASMNLKGTATHSTWVPVRSASIKWPGRGSRRTRLAGDRAYGGDVVAEGMGGRGAATVDADRARCVRGGARGGSRRLQGSGHYTSGSAVESGITRLAQRLAVGAEPYARCRGGRAWSGRCGRGLDYSDAFWATCCWWARVALVRVSIRRQARR</sequence>
<evidence type="ECO:0000313" key="2">
    <source>
        <dbReference type="Proteomes" id="UP001049518"/>
    </source>
</evidence>
<name>A0ABX8R036_9ACTN</name>
<protein>
    <submittedName>
        <fullName evidence="1">Uncharacterized protein</fullName>
    </submittedName>
</protein>
<reference evidence="1" key="1">
    <citation type="submission" date="2020-07" db="EMBL/GenBank/DDBJ databases">
        <authorList>
            <person name="Tarantini F.S."/>
            <person name="Hong K.W."/>
            <person name="Chan K.G."/>
        </authorList>
    </citation>
    <scope>NUCLEOTIDE SEQUENCE</scope>
    <source>
        <strain evidence="1">32-07</strain>
    </source>
</reference>